<name>A0A1X7QYF8_9SACH</name>
<evidence type="ECO:0000256" key="7">
    <source>
        <dbReference type="ARBA" id="ARBA00022777"/>
    </source>
</evidence>
<organism evidence="10 11">
    <name type="scientific">Maudiozyma saulgeensis</name>
    <dbReference type="NCBI Taxonomy" id="1789683"/>
    <lineage>
        <taxon>Eukaryota</taxon>
        <taxon>Fungi</taxon>
        <taxon>Dikarya</taxon>
        <taxon>Ascomycota</taxon>
        <taxon>Saccharomycotina</taxon>
        <taxon>Saccharomycetes</taxon>
        <taxon>Saccharomycetales</taxon>
        <taxon>Saccharomycetaceae</taxon>
        <taxon>Maudiozyma</taxon>
    </lineage>
</organism>
<evidence type="ECO:0000256" key="9">
    <source>
        <dbReference type="RuleBase" id="RU364126"/>
    </source>
</evidence>
<dbReference type="Proteomes" id="UP000196158">
    <property type="component" value="Unassembled WGS sequence"/>
</dbReference>
<dbReference type="GO" id="GO:0035299">
    <property type="term" value="F:inositol-1,3,4,5,6-pentakisphosphate 2-kinase activity"/>
    <property type="evidence" value="ECO:0007669"/>
    <property type="project" value="UniProtKB-EC"/>
</dbReference>
<comment type="domain">
    <text evidence="9">The EXKPK motif is conserved in inositol-pentakisphosphate 2-kinases of both family 1 and 2.</text>
</comment>
<dbReference type="PANTHER" id="PTHR14456">
    <property type="entry name" value="INOSITOL POLYPHOSPHATE KINASE 1"/>
    <property type="match status" value="1"/>
</dbReference>
<comment type="catalytic activity">
    <reaction evidence="9">
        <text>1D-myo-inositol 1,3,4,5,6-pentakisphosphate + ATP = 1D-myo-inositol hexakisphosphate + ADP + H(+)</text>
        <dbReference type="Rhea" id="RHEA:20313"/>
        <dbReference type="ChEBI" id="CHEBI:15378"/>
        <dbReference type="ChEBI" id="CHEBI:30616"/>
        <dbReference type="ChEBI" id="CHEBI:57733"/>
        <dbReference type="ChEBI" id="CHEBI:58130"/>
        <dbReference type="ChEBI" id="CHEBI:456216"/>
        <dbReference type="EC" id="2.7.1.158"/>
    </reaction>
</comment>
<accession>A0A1X7QYF8</accession>
<dbReference type="AlphaFoldDB" id="A0A1X7QYF8"/>
<dbReference type="EC" id="2.7.1.158" evidence="3 9"/>
<sequence length="288" mass="33847">MTVTLVGKGNANILISNDDPFWLYRCCIKYPDSIRQCNEYTYSNIQFINACIRSLLGDLVCPMTLVEVPVDAISIVYKNYVNIDYRDSDVIVCLKIPNLRPSKKYSIMVQSDHLTKIYTTNDNSSVLLEIKPKWLHYPTPYCRNCTDNSRKNRDIIYCYSELLKDIDQLKLILKTEMHEKIPKGFIEIIEKYFMDKENVLHKLHDVQKSLYCHYRDKTQSKDNNDISDLQILMTLRDVSCFIQWDKDMLSITDLKINIVDVDLKSVDKLPHWIQTQTILNKYESKIVH</sequence>
<dbReference type="OrthoDB" id="272370at2759"/>
<comment type="function">
    <text evidence="1">Has kinase activity and phosphorylates inositol-1,3,4,5,6-pentakisphosphate (Ins(1,3,4,5,6)P5) to produce 1,2,3,4,5,6-hexakisphosphate (InsP6), also known as phytate.</text>
</comment>
<evidence type="ECO:0000313" key="10">
    <source>
        <dbReference type="EMBL" id="SMN18210.1"/>
    </source>
</evidence>
<dbReference type="InterPro" id="IPR009286">
    <property type="entry name" value="Ins_P5_2-kin"/>
</dbReference>
<evidence type="ECO:0000256" key="8">
    <source>
        <dbReference type="ARBA" id="ARBA00022840"/>
    </source>
</evidence>
<protein>
    <recommendedName>
        <fullName evidence="4 9">Inositol-pentakisphosphate 2-kinase</fullName>
        <ecNumber evidence="3 9">2.7.1.158</ecNumber>
    </recommendedName>
</protein>
<dbReference type="GO" id="GO:0005524">
    <property type="term" value="F:ATP binding"/>
    <property type="evidence" value="ECO:0007669"/>
    <property type="project" value="UniProtKB-KW"/>
</dbReference>
<dbReference type="PANTHER" id="PTHR14456:SF2">
    <property type="entry name" value="INOSITOL-PENTAKISPHOSPHATE 2-KINASE"/>
    <property type="match status" value="1"/>
</dbReference>
<reference evidence="10 11" key="1">
    <citation type="submission" date="2017-04" db="EMBL/GenBank/DDBJ databases">
        <authorList>
            <person name="Afonso C.L."/>
            <person name="Miller P.J."/>
            <person name="Scott M.A."/>
            <person name="Spackman E."/>
            <person name="Goraichik I."/>
            <person name="Dimitrov K.M."/>
            <person name="Suarez D.L."/>
            <person name="Swayne D.E."/>
        </authorList>
    </citation>
    <scope>NUCLEOTIDE SEQUENCE [LARGE SCALE GENOMIC DNA]</scope>
</reference>
<keyword evidence="7 9" id="KW-0418">Kinase</keyword>
<evidence type="ECO:0000313" key="11">
    <source>
        <dbReference type="Proteomes" id="UP000196158"/>
    </source>
</evidence>
<evidence type="ECO:0000256" key="4">
    <source>
        <dbReference type="ARBA" id="ARBA00014846"/>
    </source>
</evidence>
<evidence type="ECO:0000256" key="5">
    <source>
        <dbReference type="ARBA" id="ARBA00022679"/>
    </source>
</evidence>
<keyword evidence="8 9" id="KW-0067">ATP-binding</keyword>
<dbReference type="EMBL" id="FXLY01000002">
    <property type="protein sequence ID" value="SMN18210.1"/>
    <property type="molecule type" value="Genomic_DNA"/>
</dbReference>
<dbReference type="Pfam" id="PF06090">
    <property type="entry name" value="Ins_P5_2-kin"/>
    <property type="match status" value="2"/>
</dbReference>
<evidence type="ECO:0000256" key="3">
    <source>
        <dbReference type="ARBA" id="ARBA00012023"/>
    </source>
</evidence>
<keyword evidence="6 9" id="KW-0547">Nucleotide-binding</keyword>
<evidence type="ECO:0000256" key="6">
    <source>
        <dbReference type="ARBA" id="ARBA00022741"/>
    </source>
</evidence>
<comment type="function">
    <text evidence="9">Phosphorylates Ins(1,3,4,5,6)P5 at position 2 to form Ins(1,2,3,4,5,6)P6 (InsP6 or phytate).</text>
</comment>
<dbReference type="STRING" id="1789683.A0A1X7QYF8"/>
<evidence type="ECO:0000256" key="1">
    <source>
        <dbReference type="ARBA" id="ARBA00003979"/>
    </source>
</evidence>
<keyword evidence="5 9" id="KW-0808">Transferase</keyword>
<dbReference type="GO" id="GO:0032958">
    <property type="term" value="P:inositol phosphate biosynthetic process"/>
    <property type="evidence" value="ECO:0007669"/>
    <property type="project" value="TreeGrafter"/>
</dbReference>
<evidence type="ECO:0000256" key="2">
    <source>
        <dbReference type="ARBA" id="ARBA00008305"/>
    </source>
</evidence>
<gene>
    <name evidence="10" type="ORF">KASA_0Q06501G</name>
</gene>
<keyword evidence="11" id="KW-1185">Reference proteome</keyword>
<proteinExistence type="inferred from homology"/>
<comment type="similarity">
    <text evidence="2">Belongs to the IPK1 type 1 family.</text>
</comment>
<dbReference type="GO" id="GO:0005634">
    <property type="term" value="C:nucleus"/>
    <property type="evidence" value="ECO:0007669"/>
    <property type="project" value="TreeGrafter"/>
</dbReference>